<keyword evidence="2" id="KW-1185">Reference proteome</keyword>
<gene>
    <name evidence="1" type="ORF">DD238_003170</name>
</gene>
<name>A0A3M6VFY4_9STRA</name>
<sequence>MSSYKNSVYIVSEGVAKLNPQMTLVQFYGCLNNKQGFTCDAMTYASNVMIITQAKAQKDILMEVEHEMT</sequence>
<dbReference type="EMBL" id="QLLG01000267">
    <property type="protein sequence ID" value="RMX65103.1"/>
    <property type="molecule type" value="Genomic_DNA"/>
</dbReference>
<dbReference type="Proteomes" id="UP000282087">
    <property type="component" value="Unassembled WGS sequence"/>
</dbReference>
<dbReference type="AlphaFoldDB" id="A0A3M6VFY4"/>
<proteinExistence type="predicted"/>
<organism evidence="1 2">
    <name type="scientific">Peronospora effusa</name>
    <dbReference type="NCBI Taxonomy" id="542832"/>
    <lineage>
        <taxon>Eukaryota</taxon>
        <taxon>Sar</taxon>
        <taxon>Stramenopiles</taxon>
        <taxon>Oomycota</taxon>
        <taxon>Peronosporomycetes</taxon>
        <taxon>Peronosporales</taxon>
        <taxon>Peronosporaceae</taxon>
        <taxon>Peronospora</taxon>
    </lineage>
</organism>
<accession>A0A3M6VFY4</accession>
<protein>
    <submittedName>
        <fullName evidence="1">Uncharacterized protein</fullName>
    </submittedName>
</protein>
<reference evidence="1 2" key="1">
    <citation type="submission" date="2018-06" db="EMBL/GenBank/DDBJ databases">
        <title>Comparative genomics of downy mildews reveals potential adaptations to biotrophy.</title>
        <authorList>
            <person name="Fletcher K."/>
            <person name="Klosterman S.J."/>
            <person name="Derevnina L."/>
            <person name="Martin F."/>
            <person name="Koike S."/>
            <person name="Reyes Chin-Wo S."/>
            <person name="Mou B."/>
            <person name="Michelmore R."/>
        </authorList>
    </citation>
    <scope>NUCLEOTIDE SEQUENCE [LARGE SCALE GENOMIC DNA]</scope>
    <source>
        <strain evidence="1 2">R14</strain>
    </source>
</reference>
<comment type="caution">
    <text evidence="1">The sequence shown here is derived from an EMBL/GenBank/DDBJ whole genome shotgun (WGS) entry which is preliminary data.</text>
</comment>
<evidence type="ECO:0000313" key="1">
    <source>
        <dbReference type="EMBL" id="RMX65103.1"/>
    </source>
</evidence>
<evidence type="ECO:0000313" key="2">
    <source>
        <dbReference type="Proteomes" id="UP000282087"/>
    </source>
</evidence>